<accession>A0AAD9XVE5</accession>
<feature type="transmembrane region" description="Helical" evidence="7">
    <location>
        <begin position="374"/>
        <end position="393"/>
    </location>
</feature>
<evidence type="ECO:0000256" key="5">
    <source>
        <dbReference type="ARBA" id="ARBA00023136"/>
    </source>
</evidence>
<feature type="transmembrane region" description="Helical" evidence="7">
    <location>
        <begin position="168"/>
        <end position="190"/>
    </location>
</feature>
<feature type="transmembrane region" description="Helical" evidence="7">
    <location>
        <begin position="466"/>
        <end position="486"/>
    </location>
</feature>
<feature type="transmembrane region" description="Helical" evidence="7">
    <location>
        <begin position="114"/>
        <end position="136"/>
    </location>
</feature>
<dbReference type="PANTHER" id="PTHR43791:SF19">
    <property type="entry name" value="TRANSPORTER, PUTATIVE (AFU_ORTHOLOGUE AFUA_1G01812)-RELATED"/>
    <property type="match status" value="1"/>
</dbReference>
<feature type="transmembrane region" description="Helical" evidence="7">
    <location>
        <begin position="399"/>
        <end position="422"/>
    </location>
</feature>
<feature type="transmembrane region" description="Helical" evidence="7">
    <location>
        <begin position="434"/>
        <end position="454"/>
    </location>
</feature>
<evidence type="ECO:0000256" key="4">
    <source>
        <dbReference type="ARBA" id="ARBA00022989"/>
    </source>
</evidence>
<keyword evidence="5 7" id="KW-0472">Membrane</keyword>
<feature type="transmembrane region" description="Helical" evidence="7">
    <location>
        <begin position="235"/>
        <end position="255"/>
    </location>
</feature>
<feature type="region of interest" description="Disordered" evidence="6">
    <location>
        <begin position="1"/>
        <end position="56"/>
    </location>
</feature>
<dbReference type="GO" id="GO:0022857">
    <property type="term" value="F:transmembrane transporter activity"/>
    <property type="evidence" value="ECO:0007669"/>
    <property type="project" value="InterPro"/>
</dbReference>
<dbReference type="Proteomes" id="UP001281614">
    <property type="component" value="Unassembled WGS sequence"/>
</dbReference>
<dbReference type="InterPro" id="IPR036259">
    <property type="entry name" value="MFS_trans_sf"/>
</dbReference>
<dbReference type="FunFam" id="1.20.1250.20:FF:000068">
    <property type="entry name" value="MFS general substrate transporter"/>
    <property type="match status" value="1"/>
</dbReference>
<dbReference type="Gene3D" id="1.20.1250.20">
    <property type="entry name" value="MFS general substrate transporter like domains"/>
    <property type="match status" value="2"/>
</dbReference>
<keyword evidence="3 7" id="KW-0812">Transmembrane</keyword>
<dbReference type="PANTHER" id="PTHR43791">
    <property type="entry name" value="PERMEASE-RELATED"/>
    <property type="match status" value="1"/>
</dbReference>
<dbReference type="GO" id="GO:0016020">
    <property type="term" value="C:membrane"/>
    <property type="evidence" value="ECO:0007669"/>
    <property type="project" value="UniProtKB-SubCell"/>
</dbReference>
<dbReference type="PROSITE" id="PS50850">
    <property type="entry name" value="MFS"/>
    <property type="match status" value="1"/>
</dbReference>
<feature type="transmembrane region" description="Helical" evidence="7">
    <location>
        <begin position="143"/>
        <end position="162"/>
    </location>
</feature>
<gene>
    <name evidence="9" type="ORF">CKAH01_11189</name>
</gene>
<keyword evidence="10" id="KW-1185">Reference proteome</keyword>
<dbReference type="InterPro" id="IPR011701">
    <property type="entry name" value="MFS"/>
</dbReference>
<dbReference type="Pfam" id="PF07690">
    <property type="entry name" value="MFS_1"/>
    <property type="match status" value="1"/>
</dbReference>
<evidence type="ECO:0000313" key="9">
    <source>
        <dbReference type="EMBL" id="KAK2728195.1"/>
    </source>
</evidence>
<reference evidence="9" key="1">
    <citation type="submission" date="2023-02" db="EMBL/GenBank/DDBJ databases">
        <title>Colletotrichum kahawae CIFC_Que2 genome sequencing and assembly.</title>
        <authorList>
            <person name="Baroncelli R."/>
        </authorList>
    </citation>
    <scope>NUCLEOTIDE SEQUENCE</scope>
    <source>
        <strain evidence="9">CIFC_Que2</strain>
    </source>
</reference>
<keyword evidence="2" id="KW-0813">Transport</keyword>
<dbReference type="SUPFAM" id="SSF103473">
    <property type="entry name" value="MFS general substrate transporter"/>
    <property type="match status" value="1"/>
</dbReference>
<comment type="subcellular location">
    <subcellularLocation>
        <location evidence="1">Membrane</location>
        <topology evidence="1">Multi-pass membrane protein</topology>
    </subcellularLocation>
</comment>
<evidence type="ECO:0000259" key="8">
    <source>
        <dbReference type="PROSITE" id="PS50850"/>
    </source>
</evidence>
<dbReference type="EMBL" id="VYYT01000885">
    <property type="protein sequence ID" value="KAK2728195.1"/>
    <property type="molecule type" value="Genomic_DNA"/>
</dbReference>
<evidence type="ECO:0000256" key="1">
    <source>
        <dbReference type="ARBA" id="ARBA00004141"/>
    </source>
</evidence>
<comment type="caution">
    <text evidence="9">The sequence shown here is derived from an EMBL/GenBank/DDBJ whole genome shotgun (WGS) entry which is preliminary data.</text>
</comment>
<evidence type="ECO:0000256" key="7">
    <source>
        <dbReference type="SAM" id="Phobius"/>
    </source>
</evidence>
<organism evidence="9 10">
    <name type="scientific">Colletotrichum kahawae</name>
    <name type="common">Coffee berry disease fungus</name>
    <dbReference type="NCBI Taxonomy" id="34407"/>
    <lineage>
        <taxon>Eukaryota</taxon>
        <taxon>Fungi</taxon>
        <taxon>Dikarya</taxon>
        <taxon>Ascomycota</taxon>
        <taxon>Pezizomycotina</taxon>
        <taxon>Sordariomycetes</taxon>
        <taxon>Hypocreomycetidae</taxon>
        <taxon>Glomerellales</taxon>
        <taxon>Glomerellaceae</taxon>
        <taxon>Colletotrichum</taxon>
        <taxon>Colletotrichum gloeosporioides species complex</taxon>
    </lineage>
</organism>
<feature type="compositionally biased region" description="Basic and acidic residues" evidence="6">
    <location>
        <begin position="13"/>
        <end position="29"/>
    </location>
</feature>
<feature type="transmembrane region" description="Helical" evidence="7">
    <location>
        <begin position="350"/>
        <end position="367"/>
    </location>
</feature>
<evidence type="ECO:0000256" key="2">
    <source>
        <dbReference type="ARBA" id="ARBA00022448"/>
    </source>
</evidence>
<proteinExistence type="predicted"/>
<feature type="transmembrane region" description="Helical" evidence="7">
    <location>
        <begin position="76"/>
        <end position="94"/>
    </location>
</feature>
<protein>
    <submittedName>
        <fullName evidence="9">Major facilitator superfamily transporter</fullName>
    </submittedName>
</protein>
<dbReference type="InterPro" id="IPR020846">
    <property type="entry name" value="MFS_dom"/>
</dbReference>
<sequence>MDINLVWDPSRIPVDKTKDDKNEGDKDAKNVATARHVSNAGLGTTSGPDPDPDAGLTAEQRAYNERKLLRQLDWHLIPWLCILYLLAFLNRTNIGNAKIAGINEDLGLSDGQYNAALAIFFISYSLFEPVTNILLTKYKPSRFIPVTMILGGICMTLMGFVYNWSGLMAGRFFLGLTEAGMFPGVNYYLSCWYRRSEFGVRAAVFFSAAALSGSFGGVLAAFIQYMDGIGNRRGWSWIFIIEGLMAVVLGIASFWKVHDFSREVTFLSDENKARLKRRLNEDQQAPPDHAKFKTLYFWQALHDWKMWMTMAIYMGCDMPLFAVTLFLPTIINDLGWNTNTNTMRSQLMTVPPYALAAVFTVFMGYIADRSGRRGIFNVFVSMVGIVGFSIILATESPGIKYIGTCLGVMGLYPCVSNTITWVANNTQGMYKRGVVMGFVIGWGNLSGILSSFTYRHPPLFIEGHAVVIGFMTLYLCVGSLSMMALLRKENWKRRLGKRDYWIEGKTLEEIADLGDDRPGFLYTI</sequence>
<evidence type="ECO:0000256" key="6">
    <source>
        <dbReference type="SAM" id="MobiDB-lite"/>
    </source>
</evidence>
<feature type="transmembrane region" description="Helical" evidence="7">
    <location>
        <begin position="311"/>
        <end position="330"/>
    </location>
</feature>
<name>A0AAD9XVE5_COLKA</name>
<dbReference type="FunFam" id="1.20.1250.20:FF:000034">
    <property type="entry name" value="MFS general substrate transporter"/>
    <property type="match status" value="1"/>
</dbReference>
<feature type="domain" description="Major facilitator superfamily (MFS) profile" evidence="8">
    <location>
        <begin position="76"/>
        <end position="524"/>
    </location>
</feature>
<feature type="transmembrane region" description="Helical" evidence="7">
    <location>
        <begin position="202"/>
        <end position="223"/>
    </location>
</feature>
<dbReference type="AlphaFoldDB" id="A0AAD9XVE5"/>
<keyword evidence="4 7" id="KW-1133">Transmembrane helix</keyword>
<evidence type="ECO:0000256" key="3">
    <source>
        <dbReference type="ARBA" id="ARBA00022692"/>
    </source>
</evidence>
<evidence type="ECO:0000313" key="10">
    <source>
        <dbReference type="Proteomes" id="UP001281614"/>
    </source>
</evidence>